<accession>A0A1G2G075</accession>
<evidence type="ECO:0008006" key="3">
    <source>
        <dbReference type="Google" id="ProtNLM"/>
    </source>
</evidence>
<dbReference type="Proteomes" id="UP000177480">
    <property type="component" value="Unassembled WGS sequence"/>
</dbReference>
<sequence length="228" mass="25914">MAKEGFTVEDAEAEVRVLMADKHSSEARSGMVAFDSSTLYTRDPVIHDFERPVMQAVLQKLACCAEYHARLGNLHELQTLTKLNVSCEMVGFSTDGRVYLVQRPSVEEKPDEPYPLKWHALGSGVEPYEHWEDVFVRVAKKFGKHVVLEHTQYVPPIGYPLIAHDPPRGPYLLCIFTTHLYGDPTNPRGRFFSRDEVSKLDLVESHRNIILPTAFRWYDEIWGGAGSV</sequence>
<dbReference type="InterPro" id="IPR015797">
    <property type="entry name" value="NUDIX_hydrolase-like_dom_sf"/>
</dbReference>
<dbReference type="EMBL" id="MHNK01000019">
    <property type="protein sequence ID" value="OGZ43248.1"/>
    <property type="molecule type" value="Genomic_DNA"/>
</dbReference>
<dbReference type="Gene3D" id="3.90.79.10">
    <property type="entry name" value="Nucleoside Triphosphate Pyrophosphohydrolase"/>
    <property type="match status" value="1"/>
</dbReference>
<dbReference type="SUPFAM" id="SSF55811">
    <property type="entry name" value="Nudix"/>
    <property type="match status" value="1"/>
</dbReference>
<dbReference type="STRING" id="1802114.A2719_00980"/>
<organism evidence="1 2">
    <name type="scientific">Candidatus Ryanbacteria bacterium RIFCSPHIGHO2_01_FULL_45_22</name>
    <dbReference type="NCBI Taxonomy" id="1802114"/>
    <lineage>
        <taxon>Bacteria</taxon>
        <taxon>Candidatus Ryaniibacteriota</taxon>
    </lineage>
</organism>
<gene>
    <name evidence="1" type="ORF">A2719_00980</name>
</gene>
<proteinExistence type="predicted"/>
<name>A0A1G2G075_9BACT</name>
<evidence type="ECO:0000313" key="1">
    <source>
        <dbReference type="EMBL" id="OGZ43248.1"/>
    </source>
</evidence>
<evidence type="ECO:0000313" key="2">
    <source>
        <dbReference type="Proteomes" id="UP000177480"/>
    </source>
</evidence>
<protein>
    <recommendedName>
        <fullName evidence="3">Nudix hydrolase domain-containing protein</fullName>
    </recommendedName>
</protein>
<dbReference type="AlphaFoldDB" id="A0A1G2G075"/>
<reference evidence="1 2" key="1">
    <citation type="journal article" date="2016" name="Nat. Commun.">
        <title>Thousands of microbial genomes shed light on interconnected biogeochemical processes in an aquifer system.</title>
        <authorList>
            <person name="Anantharaman K."/>
            <person name="Brown C.T."/>
            <person name="Hug L.A."/>
            <person name="Sharon I."/>
            <person name="Castelle C.J."/>
            <person name="Probst A.J."/>
            <person name="Thomas B.C."/>
            <person name="Singh A."/>
            <person name="Wilkins M.J."/>
            <person name="Karaoz U."/>
            <person name="Brodie E.L."/>
            <person name="Williams K.H."/>
            <person name="Hubbard S.S."/>
            <person name="Banfield J.F."/>
        </authorList>
    </citation>
    <scope>NUCLEOTIDE SEQUENCE [LARGE SCALE GENOMIC DNA]</scope>
</reference>
<comment type="caution">
    <text evidence="1">The sequence shown here is derived from an EMBL/GenBank/DDBJ whole genome shotgun (WGS) entry which is preliminary data.</text>
</comment>